<dbReference type="STRING" id="1137993.SAMN05660209_00681"/>
<dbReference type="AlphaFoldDB" id="A0A1H3CMK7"/>
<dbReference type="OrthoDB" id="5188445at2"/>
<name>A0A1H3CMK7_9ACTN</name>
<dbReference type="RefSeq" id="WP_091151492.1">
    <property type="nucleotide sequence ID" value="NZ_FNOT01000002.1"/>
</dbReference>
<evidence type="ECO:0000313" key="2">
    <source>
        <dbReference type="Proteomes" id="UP000198921"/>
    </source>
</evidence>
<dbReference type="Proteomes" id="UP000198921">
    <property type="component" value="Unassembled WGS sequence"/>
</dbReference>
<gene>
    <name evidence="1" type="ORF">SAMN05660209_00681</name>
</gene>
<reference evidence="2" key="1">
    <citation type="submission" date="2016-10" db="EMBL/GenBank/DDBJ databases">
        <authorList>
            <person name="Varghese N."/>
            <person name="Submissions S."/>
        </authorList>
    </citation>
    <scope>NUCLEOTIDE SEQUENCE [LARGE SCALE GENOMIC DNA]</scope>
    <source>
        <strain evidence="2">DSM 45422</strain>
    </source>
</reference>
<proteinExistence type="predicted"/>
<sequence>MTTPPLAQVPVRSAAELTQRWADLLDPPVFAARSLWLSWLYEDGTALPVVMPVDDVPRVPDLSTLRGLVHLHEAVTEHSAGITHLAMALCRPGHAAVTAGDDEWAEGLHTVLDDAIAGGWSLHLAAGGRVVPVVEPTTWRPPTG</sequence>
<dbReference type="EMBL" id="FNOT01000002">
    <property type="protein sequence ID" value="SDX55345.1"/>
    <property type="molecule type" value="Genomic_DNA"/>
</dbReference>
<protein>
    <submittedName>
        <fullName evidence="1">Uncharacterized protein</fullName>
    </submittedName>
</protein>
<evidence type="ECO:0000313" key="1">
    <source>
        <dbReference type="EMBL" id="SDX55345.1"/>
    </source>
</evidence>
<accession>A0A1H3CMK7</accession>
<keyword evidence="2" id="KW-1185">Reference proteome</keyword>
<organism evidence="1 2">
    <name type="scientific">Geodermatophilus africanus</name>
    <dbReference type="NCBI Taxonomy" id="1137993"/>
    <lineage>
        <taxon>Bacteria</taxon>
        <taxon>Bacillati</taxon>
        <taxon>Actinomycetota</taxon>
        <taxon>Actinomycetes</taxon>
        <taxon>Geodermatophilales</taxon>
        <taxon>Geodermatophilaceae</taxon>
        <taxon>Geodermatophilus</taxon>
    </lineage>
</organism>